<dbReference type="eggNOG" id="arCOG11699">
    <property type="taxonomic scope" value="Archaea"/>
</dbReference>
<feature type="transmembrane region" description="Helical" evidence="2">
    <location>
        <begin position="216"/>
        <end position="239"/>
    </location>
</feature>
<dbReference type="STRING" id="304371.MCP_2527"/>
<feature type="transmembrane region" description="Helical" evidence="2">
    <location>
        <begin position="130"/>
        <end position="149"/>
    </location>
</feature>
<protein>
    <submittedName>
        <fullName evidence="3">Uncharacterized protein</fullName>
    </submittedName>
</protein>
<reference evidence="4" key="3">
    <citation type="journal article" date="2011" name="PLoS ONE">
        <title>Genome sequence of a mesophilic hydrogenotrophic methanogen Methanocella paludicola, the first cultivated representative of the order Methanocellales.</title>
        <authorList>
            <person name="Sakai S."/>
            <person name="Takaki Y."/>
            <person name="Shimamura S."/>
            <person name="Sekine M."/>
            <person name="Tajima T."/>
            <person name="Kosugi H."/>
            <person name="Ichikawa N."/>
            <person name="Tasumi E."/>
            <person name="Hiraki A.T."/>
            <person name="Shimizu A."/>
            <person name="Kato Y."/>
            <person name="Nishiko R."/>
            <person name="Mori K."/>
            <person name="Fujita N."/>
            <person name="Imachi H."/>
            <person name="Takai K."/>
        </authorList>
    </citation>
    <scope>NUCLEOTIDE SEQUENCE [LARGE SCALE GENOMIC DNA]</scope>
    <source>
        <strain evidence="4">DSM 17711 / JCM 13418 / NBRC 101707 / SANAE</strain>
    </source>
</reference>
<keyword evidence="4" id="KW-1185">Reference proteome</keyword>
<evidence type="ECO:0000313" key="3">
    <source>
        <dbReference type="EMBL" id="BAI62599.1"/>
    </source>
</evidence>
<evidence type="ECO:0000313" key="4">
    <source>
        <dbReference type="Proteomes" id="UP000001882"/>
    </source>
</evidence>
<reference evidence="3 4" key="2">
    <citation type="journal article" date="2008" name="Int. J. Syst. Evol. Microbiol.">
        <title>Methanocella paludicola gen. nov., sp. nov., a methane-producing archaeon, the first isolate of the lineage 'Rice Cluster I', and proposal of the new archaeal order Methanocellales ord. nov.</title>
        <authorList>
            <person name="Sakai S."/>
            <person name="Imachi H."/>
            <person name="Hanada S."/>
            <person name="Ohashi A."/>
            <person name="Harada H."/>
            <person name="Kamagata Y."/>
        </authorList>
    </citation>
    <scope>NUCLEOTIDE SEQUENCE [LARGE SCALE GENOMIC DNA]</scope>
    <source>
        <strain evidence="4">DSM 17711 / JCM 13418 / NBRC 101707 / SANAE</strain>
    </source>
</reference>
<evidence type="ECO:0000256" key="1">
    <source>
        <dbReference type="SAM" id="MobiDB-lite"/>
    </source>
</evidence>
<dbReference type="OrthoDB" id="381370at2157"/>
<dbReference type="AlphaFoldDB" id="D1Z1M7"/>
<accession>D1Z1M7</accession>
<reference evidence="3 4" key="1">
    <citation type="journal article" date="2007" name="Appl. Environ. Microbiol.">
        <title>Isolation of key methanogens for global methane emission from rice paddy fields: a novel isolate affiliated with the clone cluster rice cluster I.</title>
        <authorList>
            <person name="Sakai S."/>
            <person name="Imachi H."/>
            <person name="Sekiguchi Y."/>
            <person name="Ohashi A."/>
            <person name="Harada H."/>
            <person name="Kamagata Y."/>
        </authorList>
    </citation>
    <scope>NUCLEOTIDE SEQUENCE [LARGE SCALE GENOMIC DNA]</scope>
    <source>
        <strain evidence="4">DSM 17711 / JCM 13418 / NBRC 101707 / SANAE</strain>
    </source>
</reference>
<feature type="transmembrane region" description="Helical" evidence="2">
    <location>
        <begin position="7"/>
        <end position="27"/>
    </location>
</feature>
<dbReference type="KEGG" id="mpd:MCP_2527"/>
<keyword evidence="2" id="KW-1133">Transmembrane helix</keyword>
<dbReference type="GeneID" id="8682279"/>
<proteinExistence type="predicted"/>
<organism evidence="3 4">
    <name type="scientific">Methanocella paludicola (strain DSM 17711 / JCM 13418 / NBRC 101707 / SANAE)</name>
    <dbReference type="NCBI Taxonomy" id="304371"/>
    <lineage>
        <taxon>Archaea</taxon>
        <taxon>Methanobacteriati</taxon>
        <taxon>Methanobacteriota</taxon>
        <taxon>Stenosarchaea group</taxon>
        <taxon>Methanomicrobia</taxon>
        <taxon>Methanocellales</taxon>
        <taxon>Methanocellaceae</taxon>
        <taxon>Methanocella</taxon>
    </lineage>
</organism>
<dbReference type="RefSeq" id="WP_012901273.1">
    <property type="nucleotide sequence ID" value="NC_013665.1"/>
</dbReference>
<dbReference type="InParanoid" id="D1Z1M7"/>
<name>D1Z1M7_METPS</name>
<sequence>MALGSRDILYFFMGIIAVGMVVFFSAYQLTTYESVRDSLGSIAGQPSQVVDLHSQYNKMVDQFQNNGYDGIFTYHYGMQSIDITGSQARGKTESEVMGLVFDEYAANFYDGNVPGSLSMVSGFVGASANGFYFLMAVLMLAAFVIILALSYIQQWYETPKDMLKSAGKIILVMGVIAFIIFLFLPSVVKSVMWASISSDLGRDVTYVIEPRITGTILVNTLIIVLFGALLYGAGFLIHINTGEGEPDAMGYIREAPRMKESKALPRLSSPKAPPEKPKRRQL</sequence>
<feature type="transmembrane region" description="Helical" evidence="2">
    <location>
        <begin position="169"/>
        <end position="196"/>
    </location>
</feature>
<gene>
    <name evidence="3" type="ordered locus">MCP_2527</name>
</gene>
<dbReference type="EMBL" id="AP011532">
    <property type="protein sequence ID" value="BAI62599.1"/>
    <property type="molecule type" value="Genomic_DNA"/>
</dbReference>
<dbReference type="Proteomes" id="UP000001882">
    <property type="component" value="Chromosome"/>
</dbReference>
<feature type="region of interest" description="Disordered" evidence="1">
    <location>
        <begin position="259"/>
        <end position="282"/>
    </location>
</feature>
<evidence type="ECO:0000256" key="2">
    <source>
        <dbReference type="SAM" id="Phobius"/>
    </source>
</evidence>
<keyword evidence="2" id="KW-0472">Membrane</keyword>
<keyword evidence="2" id="KW-0812">Transmembrane</keyword>